<dbReference type="InterPro" id="IPR019775">
    <property type="entry name" value="WD40_repeat_CS"/>
</dbReference>
<protein>
    <submittedName>
        <fullName evidence="6">Uncharacterized WD repeat-containing protein alr3466</fullName>
    </submittedName>
</protein>
<keyword evidence="7" id="KW-1185">Reference proteome</keyword>
<dbReference type="SUPFAM" id="SSF50978">
    <property type="entry name" value="WD40 repeat-like"/>
    <property type="match status" value="2"/>
</dbReference>
<dbReference type="InterPro" id="IPR036322">
    <property type="entry name" value="WD40_repeat_dom_sf"/>
</dbReference>
<evidence type="ECO:0000259" key="5">
    <source>
        <dbReference type="Pfam" id="PF25469"/>
    </source>
</evidence>
<dbReference type="PROSITE" id="PS00678">
    <property type="entry name" value="WD_REPEATS_1"/>
    <property type="match status" value="2"/>
</dbReference>
<keyword evidence="2" id="KW-0677">Repeat</keyword>
<dbReference type="EMBL" id="CAXAMM010043545">
    <property type="protein sequence ID" value="CAK9110519.1"/>
    <property type="molecule type" value="Genomic_DNA"/>
</dbReference>
<gene>
    <name evidence="6" type="ORF">SCF082_LOCUS51329</name>
</gene>
<dbReference type="Gene3D" id="3.40.50.300">
    <property type="entry name" value="P-loop containing nucleotide triphosphate hydrolases"/>
    <property type="match status" value="1"/>
</dbReference>
<evidence type="ECO:0000313" key="7">
    <source>
        <dbReference type="Proteomes" id="UP001642464"/>
    </source>
</evidence>
<organism evidence="6 7">
    <name type="scientific">Durusdinium trenchii</name>
    <dbReference type="NCBI Taxonomy" id="1381693"/>
    <lineage>
        <taxon>Eukaryota</taxon>
        <taxon>Sar</taxon>
        <taxon>Alveolata</taxon>
        <taxon>Dinophyceae</taxon>
        <taxon>Suessiales</taxon>
        <taxon>Symbiodiniaceae</taxon>
        <taxon>Durusdinium</taxon>
    </lineage>
</organism>
<name>A0ABP0SDS3_9DINO</name>
<dbReference type="Proteomes" id="UP001642464">
    <property type="component" value="Unassembled WGS sequence"/>
</dbReference>
<dbReference type="SUPFAM" id="SSF52540">
    <property type="entry name" value="P-loop containing nucleoside triphosphate hydrolases"/>
    <property type="match status" value="1"/>
</dbReference>
<feature type="repeat" description="WD" evidence="3">
    <location>
        <begin position="1125"/>
        <end position="1169"/>
    </location>
</feature>
<dbReference type="Pfam" id="PF25469">
    <property type="entry name" value="WHD_NWD1"/>
    <property type="match status" value="1"/>
</dbReference>
<feature type="repeat" description="WD" evidence="3">
    <location>
        <begin position="1038"/>
        <end position="1070"/>
    </location>
</feature>
<evidence type="ECO:0000256" key="3">
    <source>
        <dbReference type="PROSITE-ProRule" id="PRU00221"/>
    </source>
</evidence>
<dbReference type="PANTHER" id="PTHR19871">
    <property type="entry name" value="BETA TRANSDUCIN-RELATED PROTEIN"/>
    <property type="match status" value="1"/>
</dbReference>
<feature type="domain" description="NWD1/2-like winged helix-turn-helix" evidence="5">
    <location>
        <begin position="660"/>
        <end position="741"/>
    </location>
</feature>
<dbReference type="Pfam" id="PF00400">
    <property type="entry name" value="WD40"/>
    <property type="match status" value="12"/>
</dbReference>
<dbReference type="PROSITE" id="PS50294">
    <property type="entry name" value="WD_REPEATS_REGION"/>
    <property type="match status" value="10"/>
</dbReference>
<dbReference type="InterPro" id="IPR015943">
    <property type="entry name" value="WD40/YVTN_repeat-like_dom_sf"/>
</dbReference>
<keyword evidence="1 3" id="KW-0853">WD repeat</keyword>
<dbReference type="InterPro" id="IPR027417">
    <property type="entry name" value="P-loop_NTPase"/>
</dbReference>
<dbReference type="Gene3D" id="2.130.10.10">
    <property type="entry name" value="YVTN repeat-like/Quinoprotein amine dehydrogenase"/>
    <property type="match status" value="5"/>
</dbReference>
<accession>A0ABP0SDS3</accession>
<feature type="repeat" description="WD" evidence="3">
    <location>
        <begin position="1434"/>
        <end position="1478"/>
    </location>
</feature>
<reference evidence="6 7" key="1">
    <citation type="submission" date="2024-02" db="EMBL/GenBank/DDBJ databases">
        <authorList>
            <person name="Chen Y."/>
            <person name="Shah S."/>
            <person name="Dougan E. K."/>
            <person name="Thang M."/>
            <person name="Chan C."/>
        </authorList>
    </citation>
    <scope>NUCLEOTIDE SEQUENCE [LARGE SCALE GENOMIC DNA]</scope>
</reference>
<feature type="domain" description="Orc1-like AAA ATPase" evidence="4">
    <location>
        <begin position="419"/>
        <end position="559"/>
    </location>
</feature>
<feature type="repeat" description="WD" evidence="3">
    <location>
        <begin position="1080"/>
        <end position="1124"/>
    </location>
</feature>
<dbReference type="InterPro" id="IPR041664">
    <property type="entry name" value="AAA_16"/>
</dbReference>
<dbReference type="Pfam" id="PF13191">
    <property type="entry name" value="AAA_16"/>
    <property type="match status" value="1"/>
</dbReference>
<dbReference type="PROSITE" id="PS50082">
    <property type="entry name" value="WD_REPEATS_2"/>
    <property type="match status" value="12"/>
</dbReference>
<dbReference type="InterPro" id="IPR020472">
    <property type="entry name" value="WD40_PAC1"/>
</dbReference>
<dbReference type="CDD" id="cd00200">
    <property type="entry name" value="WD40"/>
    <property type="match status" value="2"/>
</dbReference>
<feature type="repeat" description="WD" evidence="3">
    <location>
        <begin position="948"/>
        <end position="989"/>
    </location>
</feature>
<dbReference type="CDD" id="cd00267">
    <property type="entry name" value="ABC_ATPase"/>
    <property type="match status" value="1"/>
</dbReference>
<feature type="repeat" description="WD" evidence="3">
    <location>
        <begin position="1353"/>
        <end position="1386"/>
    </location>
</feature>
<proteinExistence type="predicted"/>
<comment type="caution">
    <text evidence="6">The sequence shown here is derived from an EMBL/GenBank/DDBJ whole genome shotgun (WGS) entry which is preliminary data.</text>
</comment>
<dbReference type="PANTHER" id="PTHR19871:SF14">
    <property type="entry name" value="DUF4062 DOMAIN-CONTAINING PROTEIN"/>
    <property type="match status" value="1"/>
</dbReference>
<feature type="repeat" description="WD" evidence="3">
    <location>
        <begin position="1218"/>
        <end position="1250"/>
    </location>
</feature>
<feature type="repeat" description="WD" evidence="3">
    <location>
        <begin position="1260"/>
        <end position="1304"/>
    </location>
</feature>
<dbReference type="SMART" id="SM00320">
    <property type="entry name" value="WD40"/>
    <property type="match status" value="13"/>
</dbReference>
<evidence type="ECO:0000256" key="1">
    <source>
        <dbReference type="ARBA" id="ARBA00022574"/>
    </source>
</evidence>
<evidence type="ECO:0000256" key="2">
    <source>
        <dbReference type="ARBA" id="ARBA00022737"/>
    </source>
</evidence>
<evidence type="ECO:0000313" key="6">
    <source>
        <dbReference type="EMBL" id="CAK9110519.1"/>
    </source>
</evidence>
<feature type="repeat" description="WD" evidence="3">
    <location>
        <begin position="990"/>
        <end position="1025"/>
    </location>
</feature>
<dbReference type="InterPro" id="IPR052752">
    <property type="entry name" value="NACHT-WD_repeat"/>
</dbReference>
<feature type="repeat" description="WD" evidence="3">
    <location>
        <begin position="1170"/>
        <end position="1214"/>
    </location>
</feature>
<dbReference type="InterPro" id="IPR001680">
    <property type="entry name" value="WD40_rpt"/>
</dbReference>
<sequence>MAAEKYSSRSVWLSGMAATASDWLRRGGRRSSSKTPRDLPRGWVDQEEELTALVDATFPDRAELPGGEDWPCVEEQAERRQRSDVVVERVLRGRAWLPEDLVQEKAKVRFFVSSTFTDTKLERDLFYAVCAPYLRDVCRAKGLEFEMSEMRWGINNGLSQSHKTSALCMTELDRCVNESAAVQFVGILGNKYGYRPFPAEIEVGLFEELLKRVKDDDERGLLNKWFVHDDNHGVFALSPVTTHIPKYNPEVQDEHAKEWWGQCFEPMQATLRAAAVQLADEIGDPEVALPFLQSVTEDEMRRGFQAGNAVLIVRELAGDIDSPAYVDLGDEEALERLKELKSEMRELVGEVMDFEVPWKLGGVDPVKHQEHAAYLKDVLTRWTIAVEKSIASVARFEQDPVFEEAQAHLGFAHDKAKMFVGREDLVHGVVDAVSAGKSTIVFGESGAGKTSVLAKAVLGAPEDCNVIVRFLGTTTGSRDRVQLLKSLCGQLVRIYPAQGDDTAEPTDWNKLIGFFPELLARATPEEPLLLVLDSLDQLDNAENDRFNWLPSKLPEHVTLLVSSLPESYLANILPALRTKVAFEEEIQVPALQATDVPDILGSWLTSRNSQLSRAQAAAVQGVVERVDNPTYLLLRVLFNEALVWRGNTAVPQAWTEINDVRSAIEVLFARIEAEHGDCLVRQALGFLTCARDGLTQNELEDLLSSDDSVLKECFQWWVPPVARVPPLQVTRLLDALADYLVSDTHAWFHRQFREVAFRRYVSDGKKDLCNVVANYFAGSMESRKHDLAGAHKVRLAGNRLMAPQPAFLDHDLKVANVRKVRELIFAFVGAERHQDALRELKEPLLLRAYWAAGLERELLDLLQDSALPEPRFRALLYQAVMLSRNQLEKSGAFILAEQLWGRLSRVMDDPVFLKMLDKRRREWAPWVCVSETVLAQAGDALVTSFEGHTGRVSKVVTVKLVDGRHMVVSGSFDRTVRLWDPVSGTCEATLEGHTRVVNTVATLELSDGRQMVVSGSSDKTVRLWDPVSGICAATLEGHIGSVQTVATVELSDGRQMLVSGSHDNTVRLWDPISGTCEAILEGHTGGVRTVSAVKLNGGRQMAVSGSSDRTVRLWNPESGTCEMTLKGHADEVRTVTSVELKGGRQMVVSGSDDHTLRLWDPVSGTCEETLTGHTGRVNTVATVKLDGGRRVLVSGSHDNTVRVWDLDSRTCEAKLEGHTAEVCTVVAVALNDGRPMVVSGSSDKAVRLWDPVSGTCKAILEGHTAEVCTVVAVALGDGRQVLVSGSHDNTVRLWDPVSGTFVATPDGHTESVNTCAPVELGDGRQMVVSGSDDHTVRLWDPVSRTCEATLDGHTGEVCTVVAVELSDGRQMVASGSGDHTVRLWDLARVEGHTGQVNTVITAELSDVLPMVVLGSSSGTLRLWDPASGSWGAKLEGHTASVDTVTTMELCDGRQMLVSGSYDHTVRLWDPVSGTCEATLEGHTGAVFSVASVVLSDGRQMVVSGSSDNTVRLWHSAS</sequence>
<feature type="repeat" description="WD" evidence="3">
    <location>
        <begin position="1305"/>
        <end position="1340"/>
    </location>
</feature>
<dbReference type="PRINTS" id="PR00320">
    <property type="entry name" value="GPROTEINBRPT"/>
</dbReference>
<evidence type="ECO:0000259" key="4">
    <source>
        <dbReference type="Pfam" id="PF13191"/>
    </source>
</evidence>
<dbReference type="InterPro" id="IPR057588">
    <property type="entry name" value="NWD1/2-like_WH"/>
</dbReference>
<feature type="repeat" description="WD" evidence="3">
    <location>
        <begin position="1479"/>
        <end position="1517"/>
    </location>
</feature>